<dbReference type="PhylomeDB" id="Q4LDH0"/>
<evidence type="ECO:0000259" key="1">
    <source>
        <dbReference type="Pfam" id="PF20478"/>
    </source>
</evidence>
<accession>Q4LDH0</accession>
<dbReference type="InterPro" id="IPR046815">
    <property type="entry name" value="P2RX7_C"/>
</dbReference>
<dbReference type="RefSeq" id="NP_001025118.1">
    <property type="nucleotide sequence ID" value="NM_001029947.1"/>
</dbReference>
<evidence type="ECO:0000313" key="3">
    <source>
        <dbReference type="Proteomes" id="UP000000437"/>
    </source>
</evidence>
<evidence type="ECO:0000313" key="4">
    <source>
        <dbReference type="RefSeq" id="NP_001025118.1"/>
    </source>
</evidence>
<dbReference type="GeneID" id="321023"/>
<reference evidence="4" key="3">
    <citation type="journal article" date="2010" name="Int. J. Dev. Biol.">
        <title>Chromatin states of developmentally-regulated genes revealed by DNA and histone methylation patterns in zebrafish embryos.</title>
        <authorList>
            <person name="Lindeman L.C."/>
            <person name="Winata C.L."/>
            <person name="Aanes H."/>
            <person name="Mathavan S."/>
            <person name="Alestrom P."/>
            <person name="Collas P."/>
        </authorList>
    </citation>
    <scope>NUCLEOTIDE SEQUENCE</scope>
</reference>
<dbReference type="KEGG" id="dre:321023"/>
<reference evidence="4" key="4">
    <citation type="journal article" date="2010" name="Nature">
        <title>Chromatin signature of embryonic pluripotency is established during genome activation.</title>
        <authorList>
            <person name="Vastenhouw N.L."/>
            <person name="Zhang Y."/>
            <person name="Woods I.G."/>
            <person name="Imam F."/>
            <person name="Regev A."/>
            <person name="Liu X.S."/>
            <person name="Rinn J."/>
            <person name="Schier A.F."/>
        </authorList>
    </citation>
    <scope>NUCLEOTIDE SEQUENCE</scope>
</reference>
<organism evidence="2">
    <name type="scientific">Danio rerio</name>
    <name type="common">Zebrafish</name>
    <name type="synonym">Brachydanio rerio</name>
    <dbReference type="NCBI Taxonomy" id="7955"/>
    <lineage>
        <taxon>Eukaryota</taxon>
        <taxon>Metazoa</taxon>
        <taxon>Chordata</taxon>
        <taxon>Craniata</taxon>
        <taxon>Vertebrata</taxon>
        <taxon>Euteleostomi</taxon>
        <taxon>Actinopterygii</taxon>
        <taxon>Neopterygii</taxon>
        <taxon>Teleostei</taxon>
        <taxon>Ostariophysi</taxon>
        <taxon>Cypriniformes</taxon>
        <taxon>Danionidae</taxon>
        <taxon>Danioninae</taxon>
        <taxon>Danio</taxon>
    </lineage>
</organism>
<reference evidence="2 4" key="1">
    <citation type="journal article" date="2005" name="Biochem. Biophys. Res. Commun.">
        <title>nanor, a novel zygotic gene, is expressed initially at the midblastula transition in zebrafish.</title>
        <authorList>
            <person name="Bree R.T."/>
            <person name="McLoughlin S."/>
            <person name="Jin S.W."/>
            <person name="McMeel O.M."/>
            <person name="Stainier D.Y."/>
            <person name="Grealy M."/>
            <person name="Byrnes L."/>
        </authorList>
    </citation>
    <scope>NUCLEOTIDE SEQUENCE</scope>
</reference>
<reference evidence="4" key="2">
    <citation type="journal article" date="2007" name="Biochem. Biophys. Res. Commun.">
        <title>Identification of zygotic genes expressed at the midblastula transition in zebrafish.</title>
        <authorList>
            <person name="O'Boyle S."/>
            <person name="Bree R.T."/>
            <person name="McLoughlin S."/>
            <person name="Grealy M."/>
            <person name="Byrnes L."/>
        </authorList>
    </citation>
    <scope>NUCLEOTIDE SEQUENCE</scope>
</reference>
<reference evidence="4" key="9">
    <citation type="journal article" date="2017" name="Elife">
        <title>Competition between histone and transcription factor binding regulates the onset of transcription in zebrafish embryos.</title>
        <authorList>
            <person name="Joseph S.R."/>
            <person name="Palfy M."/>
            <person name="Hilbert L."/>
            <person name="Kumar M."/>
            <person name="Karschau J."/>
            <person name="Zaburdaev V."/>
            <person name="Shevchenko A."/>
            <person name="Vastenhouw N.L."/>
        </authorList>
    </citation>
    <scope>NUCLEOTIDE SEQUENCE</scope>
</reference>
<dbReference type="OrthoDB" id="9898867at2759"/>
<reference evidence="4" key="10">
    <citation type="journal article" date="2018" name="Development">
        <title>Maternal Ybx1 safeguards zebrafish oocyte maturation and maternal-to-zygotic transition by repressing global translation.</title>
        <authorList>
            <person name="Sun J."/>
            <person name="Yan L."/>
            <person name="Shen W."/>
            <person name="Meng A."/>
        </authorList>
    </citation>
    <scope>NUCLEOTIDE SEQUENCE</scope>
</reference>
<name>Q4LDH0_DANRE</name>
<protein>
    <submittedName>
        <fullName evidence="2 4">Nanor</fullName>
    </submittedName>
</protein>
<feature type="domain" description="P2X purinoreceptor 7 intracellular" evidence="1">
    <location>
        <begin position="43"/>
        <end position="170"/>
    </location>
</feature>
<evidence type="ECO:0000313" key="2">
    <source>
        <dbReference type="EMBL" id="AAQ09091.1"/>
    </source>
</evidence>
<evidence type="ECO:0000313" key="5">
    <source>
        <dbReference type="ZFIN" id="ZDB-GENE-030128-1"/>
    </source>
</evidence>
<reference evidence="3" key="6">
    <citation type="journal article" date="2013" name="Nature">
        <title>The zebrafish reference genome sequence and its relationship to the human genome.</title>
        <authorList>
            <consortium name="Genome Reference Consortium Zebrafish"/>
            <person name="Howe K."/>
            <person name="Clark M.D."/>
            <person name="Torroja C.F."/>
            <person name="Torrance J."/>
            <person name="Berthelot C."/>
            <person name="Muffato M."/>
            <person name="Collins J.E."/>
            <person name="Humphray S."/>
            <person name="McLaren K."/>
            <person name="Matthews L."/>
            <person name="McLaren S."/>
            <person name="Sealy I."/>
            <person name="Caccamo M."/>
            <person name="Churcher C."/>
            <person name="Scott C."/>
            <person name="Barrett J.C."/>
            <person name="Koch R."/>
            <person name="Rauch G.J."/>
            <person name="White S."/>
            <person name="Chow W."/>
            <person name="Kilian B."/>
            <person name="Quintais L.T."/>
            <person name="Guerra-Assuncao J.A."/>
            <person name="Zhou Y."/>
            <person name="Gu Y."/>
            <person name="Yen J."/>
            <person name="Vogel J.H."/>
            <person name="Eyre T."/>
            <person name="Redmond S."/>
            <person name="Banerjee R."/>
            <person name="Chi J."/>
            <person name="Fu B."/>
            <person name="Langley E."/>
            <person name="Maguire S.F."/>
            <person name="Laird G.K."/>
            <person name="Lloyd D."/>
            <person name="Kenyon E."/>
            <person name="Donaldson S."/>
            <person name="Sehra H."/>
            <person name="Almeida-King J."/>
            <person name="Loveland J."/>
            <person name="Trevanion S."/>
            <person name="Jones M."/>
            <person name="Quail M."/>
            <person name="Willey D."/>
            <person name="Hunt A."/>
            <person name="Burton J."/>
            <person name="Sims S."/>
            <person name="McLay K."/>
            <person name="Plumb B."/>
            <person name="Davis J."/>
            <person name="Clee C."/>
            <person name="Oliver K."/>
            <person name="Clark R."/>
            <person name="Riddle C."/>
            <person name="Elliot D."/>
            <person name="Eliott D."/>
            <person name="Threadgold G."/>
            <person name="Harden G."/>
            <person name="Ware D."/>
            <person name="Begum S."/>
            <person name="Mortimore B."/>
            <person name="Mortimer B."/>
            <person name="Kerry G."/>
            <person name="Heath P."/>
            <person name="Phillimore B."/>
            <person name="Tracey A."/>
            <person name="Corby N."/>
            <person name="Dunn M."/>
            <person name="Johnson C."/>
            <person name="Wood J."/>
            <person name="Clark S."/>
            <person name="Pelan S."/>
            <person name="Griffiths G."/>
            <person name="Smith M."/>
            <person name="Glithero R."/>
            <person name="Howden P."/>
            <person name="Barker N."/>
            <person name="Lloyd C."/>
            <person name="Stevens C."/>
            <person name="Harley J."/>
            <person name="Holt K."/>
            <person name="Panagiotidis G."/>
            <person name="Lovell J."/>
            <person name="Beasley H."/>
            <person name="Henderson C."/>
            <person name="Gordon D."/>
            <person name="Auger K."/>
            <person name="Wright D."/>
            <person name="Collins J."/>
            <person name="Raisen C."/>
            <person name="Dyer L."/>
            <person name="Leung K."/>
            <person name="Robertson L."/>
            <person name="Ambridge K."/>
            <person name="Leongamornlert D."/>
            <person name="McGuire S."/>
            <person name="Gilderthorp R."/>
            <person name="Griffiths C."/>
            <person name="Manthravadi D."/>
            <person name="Nichol S."/>
            <person name="Barker G."/>
            <person name="Whitehead S."/>
            <person name="Kay M."/>
            <person name="Brown J."/>
            <person name="Murnane C."/>
            <person name="Gray E."/>
            <person name="Humphries M."/>
            <person name="Sycamore N."/>
            <person name="Barker D."/>
            <person name="Saunders D."/>
            <person name="Wallis J."/>
            <person name="Babbage A."/>
            <person name="Hammond S."/>
            <person name="Mashreghi-Mohammadi M."/>
            <person name="Barr L."/>
            <person name="Martin S."/>
            <person name="Wray P."/>
            <person name="Ellington A."/>
            <person name="Matthews N."/>
            <person name="Ellwood M."/>
            <person name="Woodmansey R."/>
            <person name="Clark G."/>
            <person name="Cooper J."/>
            <person name="Cooper J."/>
            <person name="Tromans A."/>
            <person name="Grafham D."/>
            <person name="Skuce C."/>
            <person name="Pandian R."/>
            <person name="Andrews R."/>
            <person name="Harrison E."/>
            <person name="Kimberley A."/>
            <person name="Garnett J."/>
            <person name="Fosker N."/>
            <person name="Hall R."/>
            <person name="Garner P."/>
            <person name="Kelly D."/>
            <person name="Bird C."/>
            <person name="Palmer S."/>
            <person name="Gehring I."/>
            <person name="Berger A."/>
            <person name="Dooley C.M."/>
            <person name="Ersan-Urun Z."/>
            <person name="Eser C."/>
            <person name="Geiger H."/>
            <person name="Geisler M."/>
            <person name="Karotki L."/>
            <person name="Kirn A."/>
            <person name="Konantz J."/>
            <person name="Konantz M."/>
            <person name="Oberlander M."/>
            <person name="Rudolph-Geiger S."/>
            <person name="Teucke M."/>
            <person name="Lanz C."/>
            <person name="Raddatz G."/>
            <person name="Osoegawa K."/>
            <person name="Zhu B."/>
            <person name="Rapp A."/>
            <person name="Widaa S."/>
            <person name="Langford C."/>
            <person name="Yang F."/>
            <person name="Schuster S.C."/>
            <person name="Carter N.P."/>
            <person name="Harrow J."/>
            <person name="Ning Z."/>
            <person name="Herrero J."/>
            <person name="Searle S.M."/>
            <person name="Enright A."/>
            <person name="Geisler R."/>
            <person name="Plasterk R.H."/>
            <person name="Lee C."/>
            <person name="Westerfield M."/>
            <person name="de Jong P.J."/>
            <person name="Zon L.I."/>
            <person name="Postlethwait J.H."/>
            <person name="Nusslein-Volhard C."/>
            <person name="Hubbard T.J."/>
            <person name="Roest Crollius H."/>
            <person name="Rogers J."/>
            <person name="Stemple D.L."/>
        </authorList>
    </citation>
    <scope>NUCLEOTIDE SEQUENCE [LARGE SCALE GENOMIC DNA]</scope>
</reference>
<dbReference type="Proteomes" id="UP000000437">
    <property type="component" value="Chromosome 15"/>
</dbReference>
<dbReference type="EMBL" id="AF529203">
    <property type="protein sequence ID" value="AAQ09091.1"/>
    <property type="molecule type" value="mRNA"/>
</dbReference>
<dbReference type="AlphaFoldDB" id="Q4LDH0"/>
<proteinExistence type="evidence at transcript level"/>
<reference evidence="4" key="8">
    <citation type="journal article" date="2016" name="Elife">
        <title>Quantitative imaging reveals real-time Pou5f3-Nanog complexes driving dorsoventral mesendoderm patterning in zebrafish.</title>
        <authorList>
            <person name="Perez-Camps M."/>
            <person name="Tian J."/>
            <person name="Chng S.C."/>
            <person name="Sem K.P."/>
            <person name="Sudhaharan T."/>
            <person name="Teh C."/>
            <person name="Wachsmuth M."/>
            <person name="Korzh V."/>
            <person name="Ahmed S."/>
            <person name="Reversade B."/>
        </authorList>
    </citation>
    <scope>NUCLEOTIDE SEQUENCE</scope>
</reference>
<dbReference type="AGR" id="ZFIN:ZDB-GENE-030128-1"/>
<dbReference type="CTD" id="321023"/>
<dbReference type="Pfam" id="PF20478">
    <property type="entry name" value="P2RX7_C"/>
    <property type="match status" value="1"/>
</dbReference>
<reference evidence="4" key="5">
    <citation type="journal article" date="2010" name="PLoS ONE">
        <title>Tiling histone H3 lysine 4 and 27 methylation in zebrafish using high-density microarrays.</title>
        <authorList>
            <person name="Lindeman L.C."/>
            <person name="Reiner A.H."/>
            <person name="Mathavan S."/>
            <person name="Alestrom P."/>
            <person name="Collas P."/>
        </authorList>
    </citation>
    <scope>NUCLEOTIDE SEQUENCE</scope>
</reference>
<dbReference type="PANTHER" id="PTHR36981">
    <property type="entry name" value="ZGC:195170"/>
    <property type="match status" value="1"/>
</dbReference>
<reference evidence="4" key="7">
    <citation type="journal article" date="2014" name="Cell Cycle">
        <title>Regulation of zygotic genome activation and DNA damage checkpoint acquisition at the mid-blastula transition.</title>
        <authorList>
            <person name="Zhang M."/>
            <person name="Kothari P."/>
            <person name="Mullins M."/>
            <person name="Lampson M.A."/>
        </authorList>
    </citation>
    <scope>NUCLEOTIDE SEQUENCE</scope>
</reference>
<reference evidence="4" key="11">
    <citation type="journal article" date="2019" name="BMC Genomics">
        <title>Reprogramming histone modification patterns to coordinate gene expression in early zebrafish embryos.</title>
        <authorList>
            <person name="Zhu W."/>
            <person name="Xu X."/>
            <person name="Wang X."/>
            <person name="Liu J."/>
        </authorList>
    </citation>
    <scope>NUCLEOTIDE SEQUENCE</scope>
</reference>
<reference evidence="4" key="12">
    <citation type="submission" date="2025-04" db="UniProtKB">
        <authorList>
            <consortium name="RefSeq"/>
        </authorList>
    </citation>
    <scope>IDENTIFICATION</scope>
</reference>
<dbReference type="ZFIN" id="ZDB-GENE-030128-1">
    <property type="gene designation" value="nnr"/>
</dbReference>
<keyword evidence="3" id="KW-1185">Reference proteome</keyword>
<dbReference type="PANTHER" id="PTHR36981:SF9">
    <property type="entry name" value="NANOR-RELATED"/>
    <property type="match status" value="1"/>
</dbReference>
<sequence>MDSDSASSVYSGSQSSVEVKDLSPPFYQFKASMPVDEGEDAPDEANIKVSQRCSCGNCRLTPEENVCCRDIPQVKHKCGQVNVCCITNHPGFELVTLNPDVLQVSYCRYQDVYGKTLPDLNSRNRHLACLNFIFLCWSDVGQQTRAVIPSCVAGRMRQKLPEGNENYNGLFPRPL</sequence>
<gene>
    <name evidence="4 5" type="primary">nnr</name>
</gene>